<protein>
    <submittedName>
        <fullName evidence="1">Uncharacterized protein</fullName>
    </submittedName>
</protein>
<organism evidence="1 2">
    <name type="scientific">Arctium lappa</name>
    <name type="common">Greater burdock</name>
    <name type="synonym">Lappa major</name>
    <dbReference type="NCBI Taxonomy" id="4217"/>
    <lineage>
        <taxon>Eukaryota</taxon>
        <taxon>Viridiplantae</taxon>
        <taxon>Streptophyta</taxon>
        <taxon>Embryophyta</taxon>
        <taxon>Tracheophyta</taxon>
        <taxon>Spermatophyta</taxon>
        <taxon>Magnoliopsida</taxon>
        <taxon>eudicotyledons</taxon>
        <taxon>Gunneridae</taxon>
        <taxon>Pentapetalae</taxon>
        <taxon>asterids</taxon>
        <taxon>campanulids</taxon>
        <taxon>Asterales</taxon>
        <taxon>Asteraceae</taxon>
        <taxon>Carduoideae</taxon>
        <taxon>Cardueae</taxon>
        <taxon>Arctiinae</taxon>
        <taxon>Arctium</taxon>
    </lineage>
</organism>
<dbReference type="EMBL" id="CM042049">
    <property type="protein sequence ID" value="KAI3749125.1"/>
    <property type="molecule type" value="Genomic_DNA"/>
</dbReference>
<proteinExistence type="predicted"/>
<evidence type="ECO:0000313" key="1">
    <source>
        <dbReference type="EMBL" id="KAI3749125.1"/>
    </source>
</evidence>
<sequence length="74" mass="8519">MMKKMDAFIQIHPSCLVVSSIYFPILASSNPSITPYWVRDELFAKKPSLSSSGIDLKFARFFHFHPHADDRYLA</sequence>
<reference evidence="1 2" key="2">
    <citation type="journal article" date="2022" name="Mol. Ecol. Resour.">
        <title>The genomes of chicory, endive, great burdock and yacon provide insights into Asteraceae paleo-polyploidization history and plant inulin production.</title>
        <authorList>
            <person name="Fan W."/>
            <person name="Wang S."/>
            <person name="Wang H."/>
            <person name="Wang A."/>
            <person name="Jiang F."/>
            <person name="Liu H."/>
            <person name="Zhao H."/>
            <person name="Xu D."/>
            <person name="Zhang Y."/>
        </authorList>
    </citation>
    <scope>NUCLEOTIDE SEQUENCE [LARGE SCALE GENOMIC DNA]</scope>
    <source>
        <strain evidence="2">cv. Niubang</strain>
    </source>
</reference>
<dbReference type="Proteomes" id="UP001055879">
    <property type="component" value="Linkage Group LG03"/>
</dbReference>
<evidence type="ECO:0000313" key="2">
    <source>
        <dbReference type="Proteomes" id="UP001055879"/>
    </source>
</evidence>
<keyword evidence="2" id="KW-1185">Reference proteome</keyword>
<accession>A0ACB9DRT4</accession>
<name>A0ACB9DRT4_ARCLA</name>
<comment type="caution">
    <text evidence="1">The sequence shown here is derived from an EMBL/GenBank/DDBJ whole genome shotgun (WGS) entry which is preliminary data.</text>
</comment>
<reference evidence="2" key="1">
    <citation type="journal article" date="2022" name="Mol. Ecol. Resour.">
        <title>The genomes of chicory, endive, great burdock and yacon provide insights into Asteraceae palaeo-polyploidization history and plant inulin production.</title>
        <authorList>
            <person name="Fan W."/>
            <person name="Wang S."/>
            <person name="Wang H."/>
            <person name="Wang A."/>
            <person name="Jiang F."/>
            <person name="Liu H."/>
            <person name="Zhao H."/>
            <person name="Xu D."/>
            <person name="Zhang Y."/>
        </authorList>
    </citation>
    <scope>NUCLEOTIDE SEQUENCE [LARGE SCALE GENOMIC DNA]</scope>
    <source>
        <strain evidence="2">cv. Niubang</strain>
    </source>
</reference>
<gene>
    <name evidence="1" type="ORF">L6452_12726</name>
</gene>